<dbReference type="PRINTS" id="PR00105">
    <property type="entry name" value="C5METTRFRASE"/>
</dbReference>
<dbReference type="PANTHER" id="PTHR10629:SF52">
    <property type="entry name" value="DNA (CYTOSINE-5)-METHYLTRANSFERASE 1"/>
    <property type="match status" value="1"/>
</dbReference>
<feature type="compositionally biased region" description="Gly residues" evidence="11">
    <location>
        <begin position="463"/>
        <end position="479"/>
    </location>
</feature>
<feature type="domain" description="BAH" evidence="12">
    <location>
        <begin position="953"/>
        <end position="1072"/>
    </location>
</feature>
<dbReference type="GO" id="GO:0006346">
    <property type="term" value="P:DNA methylation-dependent constitutive heterochromatin formation"/>
    <property type="evidence" value="ECO:0007669"/>
    <property type="project" value="InterPro"/>
</dbReference>
<name>A0AAW1RYZ8_9CHLO</name>
<keyword evidence="4 8" id="KW-0949">S-adenosyl-L-methionine</keyword>
<dbReference type="GO" id="GO:0003677">
    <property type="term" value="F:DNA binding"/>
    <property type="evidence" value="ECO:0007669"/>
    <property type="project" value="UniProtKB-KW"/>
</dbReference>
<evidence type="ECO:0000256" key="6">
    <source>
        <dbReference type="ARBA" id="ARBA00023125"/>
    </source>
</evidence>
<protein>
    <recommendedName>
        <fullName evidence="8">DNA (cytosine-5)-methyltransferase</fullName>
        <ecNumber evidence="8">2.1.1.37</ecNumber>
    </recommendedName>
</protein>
<evidence type="ECO:0000256" key="4">
    <source>
        <dbReference type="ARBA" id="ARBA00022691"/>
    </source>
</evidence>
<dbReference type="GO" id="GO:0032259">
    <property type="term" value="P:methylation"/>
    <property type="evidence" value="ECO:0007669"/>
    <property type="project" value="UniProtKB-KW"/>
</dbReference>
<dbReference type="InterPro" id="IPR001025">
    <property type="entry name" value="BAH_dom"/>
</dbReference>
<evidence type="ECO:0000259" key="12">
    <source>
        <dbReference type="PROSITE" id="PS51038"/>
    </source>
</evidence>
<sequence>MDIADEPSGQAEALAQAHHGPGVKAQSSRPSRAGSGRLAAAGKDYRERSDFRDKASNHTTPVQEGQVAATEAEAIQALSEANGAPSPTSSQVFRLLDFSITDGHGDLCPTERLNFAEDRSFLLSGTIFAAEGKLTRANGQTVKSFGPVLRNTVDYSRPEAQVHLHTEQAVYTCVRPSIAYKQLYSRFAESVDICNEVFKALHPSHQGSPQASLDEIVARLIRCKAGKSYSTPREALLLNGKFVIAQLSNIDAISASSKIRLAQTPFVASMREEMEMLPVLRAAAGPPGALRIGDQPAQKSQQEAAGPVAGGSQPSSQQQRQEEADADLANQIQAQLNAKEARGGQQSRGKGTPYILVSPEEIADDYPEPTEFFKEHDETDELLLMDEEVLLMDPEHLPRQLLSDFAVYNSEGLLSSLELLPMWSGVDPDIELYASGKVLDDDGEWAGAQSTTAPKSDGPASGEAGGSGSGPAGPSGSGQGGSDLRLYLSQIREWVCEFTCDMLFISIRTDAAWYRLARPTDAYAPWFNIVLKCARLAVAVLGMLTAESRPSRLSFNNITKRLAAATPEESTFISPKVDLVERFVVVHGQILMSLIKLYPIKAIQNCAFASSLKQKMQTRRHAKLYVLPKRQLLKAVNRNPMRDRATAKAKPMTATATNMVKAVWASYFKTAEQSGGEAGAEGGQPEVKAVQEDENEEDEEGSEETALAAAASPLPHVAPKAKRKRSVQWTGKPLDGSAAGSAKFYGAVKVEDIEFGLGDVVEMEADAEGSSEQPEDTQPCGPLGLVQALWQNPNGSKTVQVRTILHGHETVLGDAASLTELFLTTEVLNESLDVVVAKSPATHKPSALSEQGFARSRQVEPSTAEAGLFYRMMYKPKEGMFCLPDASMFEFGRKLQVEDDEEEEPSRIRISPEGNSLMIGDQECRQGDCIYMAPTTFDQAAGIAQDTSAVQVPEYAAKGRYHKGGGNAGLRAWCIARISQLTAAKGVGKQAKQNKVLVKRFWRPEDISWDLAYKTSFEEIYADAGPDLQVSLDDIVGTCTVLQDTSIQQPGRNEFICQQVYNAKDGSFKRLSDMANGNQSSTTEAGQAADAKGKGKTAATEASAKGKASAVQANGKGKTTAAVTELPSSGAVSGARQEKRDIDDGIALATMDIFAGCGGLSEGLHQAGAAFSRWAIEYEGPAAEAFRLNHPGATVYHANCNVILAAAMQKAGQRDQCQACPEAWEEAGSMPPGMRESLPAPGQVDFLCGGPPCQGYSGMNRFNKGNWSMVQNSMVMAYLSFADFYRPRYFLLENVRNFVSHNKSFTFRLTLRTLIDMGYQVRFGVLNAGNYGVSQSRKRTFIWAAAPGNYLPSWPALLHIFRSPQLNISLPGGIQYCAVPQQEGAPLRAVAVRDVIADLPPISNGSAAEEMQYSGPAVSAFQKRIRASASVLKDHICKEMNELNLERCRCIPKGVPGADWRVLQEIVAADPSREKYKGQLLVPWCLPNTADRHNGWRGLFGRLDWRGHFPTSVTDPQPMGKVGQVFHPDQDRIVSVRECARAQGFPDDFHFYGNVHNKHRQIGNAVPPPLACALGKELRQALEARATERRKAILQAQLA</sequence>
<dbReference type="GO" id="GO:0005634">
    <property type="term" value="C:nucleus"/>
    <property type="evidence" value="ECO:0007669"/>
    <property type="project" value="UniProtKB-SubCell"/>
</dbReference>
<comment type="subcellular location">
    <subcellularLocation>
        <location evidence="1 8">Nucleus</location>
    </subcellularLocation>
</comment>
<evidence type="ECO:0000313" key="13">
    <source>
        <dbReference type="EMBL" id="KAK9838895.1"/>
    </source>
</evidence>
<feature type="region of interest" description="Disordered" evidence="11">
    <location>
        <begin position="444"/>
        <end position="479"/>
    </location>
</feature>
<dbReference type="PROSITE" id="PS00094">
    <property type="entry name" value="C5_MTASE_1"/>
    <property type="match status" value="1"/>
</dbReference>
<keyword evidence="6 8" id="KW-0238">DNA-binding</keyword>
<feature type="region of interest" description="Disordered" evidence="11">
    <location>
        <begin position="287"/>
        <end position="326"/>
    </location>
</feature>
<feature type="region of interest" description="Disordered" evidence="11">
    <location>
        <begin position="1"/>
        <end position="67"/>
    </location>
</feature>
<dbReference type="InterPro" id="IPR018117">
    <property type="entry name" value="C5_DNA_meth_AS"/>
</dbReference>
<evidence type="ECO:0000256" key="10">
    <source>
        <dbReference type="PROSITE-ProRule" id="PRU01016"/>
    </source>
</evidence>
<evidence type="ECO:0000256" key="5">
    <source>
        <dbReference type="ARBA" id="ARBA00022737"/>
    </source>
</evidence>
<dbReference type="Gene3D" id="3.90.120.10">
    <property type="entry name" value="DNA Methylase, subunit A, domain 2"/>
    <property type="match status" value="1"/>
</dbReference>
<keyword evidence="5" id="KW-0677">Repeat</keyword>
<dbReference type="GO" id="GO:0003886">
    <property type="term" value="F:DNA (cytosine-5-)-methyltransferase activity"/>
    <property type="evidence" value="ECO:0007669"/>
    <property type="project" value="UniProtKB-UniRule"/>
</dbReference>
<feature type="compositionally biased region" description="Low complexity" evidence="11">
    <location>
        <begin position="27"/>
        <end position="42"/>
    </location>
</feature>
<dbReference type="Pfam" id="PF01426">
    <property type="entry name" value="BAH"/>
    <property type="match status" value="1"/>
</dbReference>
<dbReference type="EMBL" id="JALJOS010000005">
    <property type="protein sequence ID" value="KAK9838895.1"/>
    <property type="molecule type" value="Genomic_DNA"/>
</dbReference>
<feature type="compositionally biased region" description="Acidic residues" evidence="11">
    <location>
        <begin position="692"/>
        <end position="703"/>
    </location>
</feature>
<gene>
    <name evidence="13" type="ORF">WJX74_005447</name>
</gene>
<comment type="caution">
    <text evidence="13">The sequence shown here is derived from an EMBL/GenBank/DDBJ whole genome shotgun (WGS) entry which is preliminary data.</text>
</comment>
<feature type="region of interest" description="Disordered" evidence="11">
    <location>
        <begin position="1071"/>
        <end position="1138"/>
    </location>
</feature>
<comment type="catalytic activity">
    <reaction evidence="8">
        <text>a 2'-deoxycytidine in DNA + S-adenosyl-L-methionine = a 5-methyl-2'-deoxycytidine in DNA + S-adenosyl-L-homocysteine + H(+)</text>
        <dbReference type="Rhea" id="RHEA:13681"/>
        <dbReference type="Rhea" id="RHEA-COMP:11369"/>
        <dbReference type="Rhea" id="RHEA-COMP:11370"/>
        <dbReference type="ChEBI" id="CHEBI:15378"/>
        <dbReference type="ChEBI" id="CHEBI:57856"/>
        <dbReference type="ChEBI" id="CHEBI:59789"/>
        <dbReference type="ChEBI" id="CHEBI:85452"/>
        <dbReference type="ChEBI" id="CHEBI:85454"/>
        <dbReference type="EC" id="2.1.1.37"/>
    </reaction>
</comment>
<evidence type="ECO:0000256" key="7">
    <source>
        <dbReference type="ARBA" id="ARBA00023242"/>
    </source>
</evidence>
<evidence type="ECO:0000256" key="2">
    <source>
        <dbReference type="ARBA" id="ARBA00022603"/>
    </source>
</evidence>
<dbReference type="InterPro" id="IPR029063">
    <property type="entry name" value="SAM-dependent_MTases_sf"/>
</dbReference>
<comment type="similarity">
    <text evidence="8 10">Belongs to the class I-like SAM-binding methyltransferase superfamily. C5-methyltransferase family.</text>
</comment>
<keyword evidence="3 8" id="KW-0808">Transferase</keyword>
<dbReference type="Proteomes" id="UP001438707">
    <property type="component" value="Unassembled WGS sequence"/>
</dbReference>
<feature type="compositionally biased region" description="Low complexity" evidence="11">
    <location>
        <begin position="304"/>
        <end position="319"/>
    </location>
</feature>
<accession>A0AAW1RYZ8</accession>
<reference evidence="13 14" key="1">
    <citation type="journal article" date="2024" name="Nat. Commun.">
        <title>Phylogenomics reveals the evolutionary origins of lichenization in chlorophyte algae.</title>
        <authorList>
            <person name="Puginier C."/>
            <person name="Libourel C."/>
            <person name="Otte J."/>
            <person name="Skaloud P."/>
            <person name="Haon M."/>
            <person name="Grisel S."/>
            <person name="Petersen M."/>
            <person name="Berrin J.G."/>
            <person name="Delaux P.M."/>
            <person name="Dal Grande F."/>
            <person name="Keller J."/>
        </authorList>
    </citation>
    <scope>NUCLEOTIDE SEQUENCE [LARGE SCALE GENOMIC DNA]</scope>
    <source>
        <strain evidence="13 14">SAG 2145</strain>
    </source>
</reference>
<feature type="active site" evidence="9 10">
    <location>
        <position position="1253"/>
    </location>
</feature>
<proteinExistence type="inferred from homology"/>
<evidence type="ECO:0000256" key="1">
    <source>
        <dbReference type="ARBA" id="ARBA00004123"/>
    </source>
</evidence>
<dbReference type="GO" id="GO:0044027">
    <property type="term" value="P:negative regulation of gene expression via chromosomal CpG island methylation"/>
    <property type="evidence" value="ECO:0007669"/>
    <property type="project" value="TreeGrafter"/>
</dbReference>
<evidence type="ECO:0000313" key="14">
    <source>
        <dbReference type="Proteomes" id="UP001438707"/>
    </source>
</evidence>
<feature type="compositionally biased region" description="Low complexity" evidence="11">
    <location>
        <begin position="1084"/>
        <end position="1110"/>
    </location>
</feature>
<dbReference type="InterPro" id="IPR031303">
    <property type="entry name" value="C5_meth_CS"/>
</dbReference>
<organism evidence="13 14">
    <name type="scientific">Apatococcus lobatus</name>
    <dbReference type="NCBI Taxonomy" id="904363"/>
    <lineage>
        <taxon>Eukaryota</taxon>
        <taxon>Viridiplantae</taxon>
        <taxon>Chlorophyta</taxon>
        <taxon>core chlorophytes</taxon>
        <taxon>Trebouxiophyceae</taxon>
        <taxon>Chlorellales</taxon>
        <taxon>Chlorellaceae</taxon>
        <taxon>Apatococcus</taxon>
    </lineage>
</organism>
<feature type="region of interest" description="Disordered" evidence="11">
    <location>
        <begin position="674"/>
        <end position="729"/>
    </location>
</feature>
<feature type="compositionally biased region" description="Basic and acidic residues" evidence="11">
    <location>
        <begin position="43"/>
        <end position="56"/>
    </location>
</feature>
<evidence type="ECO:0000256" key="3">
    <source>
        <dbReference type="ARBA" id="ARBA00022679"/>
    </source>
</evidence>
<dbReference type="InterPro" id="IPR043151">
    <property type="entry name" value="BAH_sf"/>
</dbReference>
<dbReference type="PIRSF" id="PIRSF037404">
    <property type="entry name" value="DNMT1"/>
    <property type="match status" value="1"/>
</dbReference>
<dbReference type="Gene3D" id="2.30.30.490">
    <property type="match status" value="2"/>
</dbReference>
<evidence type="ECO:0000256" key="8">
    <source>
        <dbReference type="PIRNR" id="PIRNR037404"/>
    </source>
</evidence>
<dbReference type="FunFam" id="3.90.120.10:FF:000002">
    <property type="entry name" value="DNA (cytosine-5)-methyltransferase"/>
    <property type="match status" value="1"/>
</dbReference>
<dbReference type="GO" id="GO:0003682">
    <property type="term" value="F:chromatin binding"/>
    <property type="evidence" value="ECO:0007669"/>
    <property type="project" value="UniProtKB-UniRule"/>
</dbReference>
<dbReference type="InterPro" id="IPR001525">
    <property type="entry name" value="C5_MeTfrase"/>
</dbReference>
<evidence type="ECO:0000256" key="11">
    <source>
        <dbReference type="SAM" id="MobiDB-lite"/>
    </source>
</evidence>
<keyword evidence="7 8" id="KW-0539">Nucleus</keyword>
<dbReference type="PROSITE" id="PS51038">
    <property type="entry name" value="BAH"/>
    <property type="match status" value="1"/>
</dbReference>
<dbReference type="PROSITE" id="PS51679">
    <property type="entry name" value="SAM_MT_C5"/>
    <property type="match status" value="1"/>
</dbReference>
<dbReference type="InterPro" id="IPR022702">
    <property type="entry name" value="Cytosine_MeTrfase1_RFD"/>
</dbReference>
<dbReference type="Gene3D" id="3.40.50.150">
    <property type="entry name" value="Vaccinia Virus protein VP39"/>
    <property type="match status" value="1"/>
</dbReference>
<dbReference type="PROSITE" id="PS00095">
    <property type="entry name" value="C5_MTASE_2"/>
    <property type="match status" value="1"/>
</dbReference>
<keyword evidence="14" id="KW-1185">Reference proteome</keyword>
<dbReference type="SUPFAM" id="SSF53335">
    <property type="entry name" value="S-adenosyl-L-methionine-dependent methyltransferases"/>
    <property type="match status" value="1"/>
</dbReference>
<keyword evidence="2 8" id="KW-0489">Methyltransferase</keyword>
<dbReference type="PANTHER" id="PTHR10629">
    <property type="entry name" value="CYTOSINE-SPECIFIC METHYLTRANSFERASE"/>
    <property type="match status" value="1"/>
</dbReference>
<dbReference type="EC" id="2.1.1.37" evidence="8"/>
<evidence type="ECO:0000256" key="9">
    <source>
        <dbReference type="PIRSR" id="PIRSR037404-1"/>
    </source>
</evidence>
<dbReference type="Pfam" id="PF12047">
    <property type="entry name" value="DNMT1-RFD"/>
    <property type="match status" value="2"/>
</dbReference>
<dbReference type="InterPro" id="IPR050390">
    <property type="entry name" value="C5-Methyltransferase"/>
</dbReference>
<dbReference type="SMART" id="SM00439">
    <property type="entry name" value="BAH"/>
    <property type="match status" value="1"/>
</dbReference>
<dbReference type="Pfam" id="PF00145">
    <property type="entry name" value="DNA_methylase"/>
    <property type="match status" value="1"/>
</dbReference>